<keyword evidence="2" id="KW-1133">Transmembrane helix</keyword>
<gene>
    <name evidence="3" type="ORF">BTO11_04335</name>
</gene>
<dbReference type="RefSeq" id="WP_105051429.1">
    <property type="nucleotide sequence ID" value="NZ_BMYG01000008.1"/>
</dbReference>
<organism evidence="3 4">
    <name type="scientific">Psychrosphaera saromensis</name>
    <dbReference type="NCBI Taxonomy" id="716813"/>
    <lineage>
        <taxon>Bacteria</taxon>
        <taxon>Pseudomonadati</taxon>
        <taxon>Pseudomonadota</taxon>
        <taxon>Gammaproteobacteria</taxon>
        <taxon>Alteromonadales</taxon>
        <taxon>Pseudoalteromonadaceae</taxon>
        <taxon>Psychrosphaera</taxon>
    </lineage>
</organism>
<protein>
    <submittedName>
        <fullName evidence="3">Uncharacterized protein</fullName>
    </submittedName>
</protein>
<dbReference type="OrthoDB" id="6314644at2"/>
<dbReference type="AlphaFoldDB" id="A0A2S7USP0"/>
<reference evidence="3 4" key="1">
    <citation type="submission" date="2016-12" db="EMBL/GenBank/DDBJ databases">
        <title>Diversity of luminous bacteria.</title>
        <authorList>
            <person name="Yoshizawa S."/>
            <person name="Kogure K."/>
        </authorList>
    </citation>
    <scope>NUCLEOTIDE SEQUENCE [LARGE SCALE GENOMIC DNA]</scope>
    <source>
        <strain evidence="3 4">SA4-48</strain>
    </source>
</reference>
<name>A0A2S7USP0_9GAMM</name>
<dbReference type="EMBL" id="MSCH01000003">
    <property type="protein sequence ID" value="PQJ52957.1"/>
    <property type="molecule type" value="Genomic_DNA"/>
</dbReference>
<keyword evidence="2" id="KW-0472">Membrane</keyword>
<keyword evidence="4" id="KW-1185">Reference proteome</keyword>
<evidence type="ECO:0000256" key="1">
    <source>
        <dbReference type="SAM" id="MobiDB-lite"/>
    </source>
</evidence>
<accession>A0A2S7USP0</accession>
<feature type="compositionally biased region" description="Polar residues" evidence="1">
    <location>
        <begin position="187"/>
        <end position="197"/>
    </location>
</feature>
<dbReference type="Proteomes" id="UP000239007">
    <property type="component" value="Unassembled WGS sequence"/>
</dbReference>
<feature type="region of interest" description="Disordered" evidence="1">
    <location>
        <begin position="173"/>
        <end position="197"/>
    </location>
</feature>
<evidence type="ECO:0000313" key="3">
    <source>
        <dbReference type="EMBL" id="PQJ52957.1"/>
    </source>
</evidence>
<keyword evidence="2" id="KW-0812">Transmembrane</keyword>
<sequence>MTFIVSFIVSIVFTLMIGLALVRIQEARKIEAKNKSMNKQVRDIQADFRELVAPLYTDNIVNVMSRQRLTSIVSNFFVFQPVSEQNIERLLHIVESCRGVFDKCRIDNSQYPEEFPDVFDKFIQSIPISARDFKVNFYNIALPTILEEFVYSLDTLSGVAEKSAEQINDEKPFNIRGLNDGFDEPTQKTPQQQPSVH</sequence>
<evidence type="ECO:0000313" key="4">
    <source>
        <dbReference type="Proteomes" id="UP000239007"/>
    </source>
</evidence>
<proteinExistence type="predicted"/>
<comment type="caution">
    <text evidence="3">The sequence shown here is derived from an EMBL/GenBank/DDBJ whole genome shotgun (WGS) entry which is preliminary data.</text>
</comment>
<feature type="transmembrane region" description="Helical" evidence="2">
    <location>
        <begin position="6"/>
        <end position="24"/>
    </location>
</feature>
<evidence type="ECO:0000256" key="2">
    <source>
        <dbReference type="SAM" id="Phobius"/>
    </source>
</evidence>